<dbReference type="Pfam" id="PF07714">
    <property type="entry name" value="PK_Tyr_Ser-Thr"/>
    <property type="match status" value="1"/>
</dbReference>
<keyword evidence="2" id="KW-0723">Serine/threonine-protein kinase</keyword>
<evidence type="ECO:0000256" key="8">
    <source>
        <dbReference type="ARBA" id="ARBA00048679"/>
    </source>
</evidence>
<feature type="domain" description="Protein kinase" evidence="9">
    <location>
        <begin position="1"/>
        <end position="112"/>
    </location>
</feature>
<dbReference type="EC" id="2.7.11.1" evidence="1"/>
<dbReference type="PROSITE" id="PS50011">
    <property type="entry name" value="PROTEIN_KINASE_DOM"/>
    <property type="match status" value="1"/>
</dbReference>
<dbReference type="SUPFAM" id="SSF56112">
    <property type="entry name" value="Protein kinase-like (PK-like)"/>
    <property type="match status" value="1"/>
</dbReference>
<evidence type="ECO:0000259" key="9">
    <source>
        <dbReference type="PROSITE" id="PS50011"/>
    </source>
</evidence>
<keyword evidence="6" id="KW-0067">ATP-binding</keyword>
<proteinExistence type="predicted"/>
<evidence type="ECO:0000256" key="7">
    <source>
        <dbReference type="ARBA" id="ARBA00047899"/>
    </source>
</evidence>
<evidence type="ECO:0000313" key="10">
    <source>
        <dbReference type="EMBL" id="KAF5185996.1"/>
    </source>
</evidence>
<dbReference type="PANTHER" id="PTHR48005:SF13">
    <property type="entry name" value="SERINE_THREONINE-PROTEIN KINASE DDB_G0278509-RELATED"/>
    <property type="match status" value="1"/>
</dbReference>
<dbReference type="PANTHER" id="PTHR48005">
    <property type="entry name" value="LEUCINE RICH REPEAT KINASE 2"/>
    <property type="match status" value="1"/>
</dbReference>
<keyword evidence="3" id="KW-0808">Transferase</keyword>
<comment type="caution">
    <text evidence="10">The sequence shown here is derived from an EMBL/GenBank/DDBJ whole genome shotgun (WGS) entry which is preliminary data.</text>
</comment>
<gene>
    <name evidence="10" type="ORF">FRX31_024417</name>
</gene>
<keyword evidence="11" id="KW-1185">Reference proteome</keyword>
<keyword evidence="5 10" id="KW-0418">Kinase</keyword>
<dbReference type="EMBL" id="JABWDY010029976">
    <property type="protein sequence ID" value="KAF5185996.1"/>
    <property type="molecule type" value="Genomic_DNA"/>
</dbReference>
<name>A0A7J6VLI8_THATH</name>
<dbReference type="GO" id="GO:0005524">
    <property type="term" value="F:ATP binding"/>
    <property type="evidence" value="ECO:0007669"/>
    <property type="project" value="UniProtKB-KW"/>
</dbReference>
<reference evidence="10 11" key="1">
    <citation type="submission" date="2020-06" db="EMBL/GenBank/DDBJ databases">
        <title>Transcriptomic and genomic resources for Thalictrum thalictroides and T. hernandezii: Facilitating candidate gene discovery in an emerging model plant lineage.</title>
        <authorList>
            <person name="Arias T."/>
            <person name="Riano-Pachon D.M."/>
            <person name="Di Stilio V.S."/>
        </authorList>
    </citation>
    <scope>NUCLEOTIDE SEQUENCE [LARGE SCALE GENOMIC DNA]</scope>
    <source>
        <strain evidence="11">cv. WT478/WT964</strain>
        <tissue evidence="10">Leaves</tissue>
    </source>
</reference>
<evidence type="ECO:0000256" key="4">
    <source>
        <dbReference type="ARBA" id="ARBA00022741"/>
    </source>
</evidence>
<dbReference type="InterPro" id="IPR051420">
    <property type="entry name" value="Ser_Thr_Kinases_DiverseReg"/>
</dbReference>
<dbReference type="AlphaFoldDB" id="A0A7J6VLI8"/>
<organism evidence="10 11">
    <name type="scientific">Thalictrum thalictroides</name>
    <name type="common">Rue-anemone</name>
    <name type="synonym">Anemone thalictroides</name>
    <dbReference type="NCBI Taxonomy" id="46969"/>
    <lineage>
        <taxon>Eukaryota</taxon>
        <taxon>Viridiplantae</taxon>
        <taxon>Streptophyta</taxon>
        <taxon>Embryophyta</taxon>
        <taxon>Tracheophyta</taxon>
        <taxon>Spermatophyta</taxon>
        <taxon>Magnoliopsida</taxon>
        <taxon>Ranunculales</taxon>
        <taxon>Ranunculaceae</taxon>
        <taxon>Thalictroideae</taxon>
        <taxon>Thalictrum</taxon>
    </lineage>
</organism>
<comment type="catalytic activity">
    <reaction evidence="7">
        <text>L-threonyl-[protein] + ATP = O-phospho-L-threonyl-[protein] + ADP + H(+)</text>
        <dbReference type="Rhea" id="RHEA:46608"/>
        <dbReference type="Rhea" id="RHEA-COMP:11060"/>
        <dbReference type="Rhea" id="RHEA-COMP:11605"/>
        <dbReference type="ChEBI" id="CHEBI:15378"/>
        <dbReference type="ChEBI" id="CHEBI:30013"/>
        <dbReference type="ChEBI" id="CHEBI:30616"/>
        <dbReference type="ChEBI" id="CHEBI:61977"/>
        <dbReference type="ChEBI" id="CHEBI:456216"/>
        <dbReference type="EC" id="2.7.11.1"/>
    </reaction>
</comment>
<accession>A0A7J6VLI8</accession>
<evidence type="ECO:0000256" key="5">
    <source>
        <dbReference type="ARBA" id="ARBA00022777"/>
    </source>
</evidence>
<protein>
    <recommendedName>
        <fullName evidence="1">non-specific serine/threonine protein kinase</fullName>
        <ecNumber evidence="1">2.7.11.1</ecNumber>
    </recommendedName>
</protein>
<dbReference type="InterPro" id="IPR001245">
    <property type="entry name" value="Ser-Thr/Tyr_kinase_cat_dom"/>
</dbReference>
<dbReference type="InterPro" id="IPR000719">
    <property type="entry name" value="Prot_kinase_dom"/>
</dbReference>
<dbReference type="InterPro" id="IPR011009">
    <property type="entry name" value="Kinase-like_dom_sf"/>
</dbReference>
<keyword evidence="4" id="KW-0547">Nucleotide-binding</keyword>
<comment type="catalytic activity">
    <reaction evidence="8">
        <text>L-seryl-[protein] + ATP = O-phospho-L-seryl-[protein] + ADP + H(+)</text>
        <dbReference type="Rhea" id="RHEA:17989"/>
        <dbReference type="Rhea" id="RHEA-COMP:9863"/>
        <dbReference type="Rhea" id="RHEA-COMP:11604"/>
        <dbReference type="ChEBI" id="CHEBI:15378"/>
        <dbReference type="ChEBI" id="CHEBI:29999"/>
        <dbReference type="ChEBI" id="CHEBI:30616"/>
        <dbReference type="ChEBI" id="CHEBI:83421"/>
        <dbReference type="ChEBI" id="CHEBI:456216"/>
        <dbReference type="EC" id="2.7.11.1"/>
    </reaction>
</comment>
<dbReference type="Proteomes" id="UP000554482">
    <property type="component" value="Unassembled WGS sequence"/>
</dbReference>
<keyword evidence="10" id="KW-0675">Receptor</keyword>
<dbReference type="OrthoDB" id="676979at2759"/>
<dbReference type="Gene3D" id="1.10.510.10">
    <property type="entry name" value="Transferase(Phosphotransferase) domain 1"/>
    <property type="match status" value="1"/>
</dbReference>
<dbReference type="GO" id="GO:0004674">
    <property type="term" value="F:protein serine/threonine kinase activity"/>
    <property type="evidence" value="ECO:0007669"/>
    <property type="project" value="UniProtKB-KW"/>
</dbReference>
<evidence type="ECO:0000256" key="2">
    <source>
        <dbReference type="ARBA" id="ARBA00022527"/>
    </source>
</evidence>
<evidence type="ECO:0000313" key="11">
    <source>
        <dbReference type="Proteomes" id="UP000554482"/>
    </source>
</evidence>
<sequence>MSPHISNMFIFLHAELAYTMRLTEKCDVYSFGVLALEVIMGNHPGDIIYNLFSSSSSYANNIILIDILDKRLPPPTKEIWKEVVFVAKMAVACLNTNPESRPKMDFVSHELSICRLSSIDPFDTITVGQLMTGDF</sequence>
<evidence type="ECO:0000256" key="1">
    <source>
        <dbReference type="ARBA" id="ARBA00012513"/>
    </source>
</evidence>
<evidence type="ECO:0000256" key="6">
    <source>
        <dbReference type="ARBA" id="ARBA00022840"/>
    </source>
</evidence>
<evidence type="ECO:0000256" key="3">
    <source>
        <dbReference type="ARBA" id="ARBA00022679"/>
    </source>
</evidence>